<accession>A0A834H5M8</accession>
<keyword evidence="1" id="KW-0677">Repeat</keyword>
<dbReference type="AlphaFoldDB" id="A0A834H5M8"/>
<dbReference type="InterPro" id="IPR002885">
    <property type="entry name" value="PPR_rpt"/>
</dbReference>
<dbReference type="GO" id="GO:0009451">
    <property type="term" value="P:RNA modification"/>
    <property type="evidence" value="ECO:0007669"/>
    <property type="project" value="InterPro"/>
</dbReference>
<comment type="caution">
    <text evidence="2">The sequence shown here is derived from an EMBL/GenBank/DDBJ whole genome shotgun (WGS) entry which is preliminary data.</text>
</comment>
<proteinExistence type="predicted"/>
<evidence type="ECO:0008006" key="4">
    <source>
        <dbReference type="Google" id="ProtNLM"/>
    </source>
</evidence>
<evidence type="ECO:0000313" key="2">
    <source>
        <dbReference type="EMBL" id="KAF7148186.1"/>
    </source>
</evidence>
<sequence length="191" mass="22062">MPERNSVTWTLMITRYSQMELGRLSFEQKLRTHVVKYQLAFNVYVGCSWRTCLRNVQRMGLWLIQGKFFDLLPIDNYVTLGLRLSQFTSCGQSGRHSKEAIELYCRMINVKFNLISLAEHGFAKRALQMFQEMVDVGIKPNDIIDIVILSAYRYVGMIDEGPGFFEEAMQLIDAMSFTAHVLVWRTLLGAC</sequence>
<name>A0A834H5M8_RHOSS</name>
<dbReference type="Proteomes" id="UP000626092">
    <property type="component" value="Unassembled WGS sequence"/>
</dbReference>
<dbReference type="InterPro" id="IPR046960">
    <property type="entry name" value="PPR_At4g14850-like_plant"/>
</dbReference>
<evidence type="ECO:0000256" key="1">
    <source>
        <dbReference type="ARBA" id="ARBA00022737"/>
    </source>
</evidence>
<dbReference type="OrthoDB" id="1113248at2759"/>
<gene>
    <name evidence="2" type="ORF">RHSIM_Rhsim03G0203900</name>
</gene>
<organism evidence="2 3">
    <name type="scientific">Rhododendron simsii</name>
    <name type="common">Sims's rhododendron</name>
    <dbReference type="NCBI Taxonomy" id="118357"/>
    <lineage>
        <taxon>Eukaryota</taxon>
        <taxon>Viridiplantae</taxon>
        <taxon>Streptophyta</taxon>
        <taxon>Embryophyta</taxon>
        <taxon>Tracheophyta</taxon>
        <taxon>Spermatophyta</taxon>
        <taxon>Magnoliopsida</taxon>
        <taxon>eudicotyledons</taxon>
        <taxon>Gunneridae</taxon>
        <taxon>Pentapetalae</taxon>
        <taxon>asterids</taxon>
        <taxon>Ericales</taxon>
        <taxon>Ericaceae</taxon>
        <taxon>Ericoideae</taxon>
        <taxon>Rhodoreae</taxon>
        <taxon>Rhododendron</taxon>
    </lineage>
</organism>
<dbReference type="InterPro" id="IPR011990">
    <property type="entry name" value="TPR-like_helical_dom_sf"/>
</dbReference>
<reference evidence="2" key="1">
    <citation type="submission" date="2019-11" db="EMBL/GenBank/DDBJ databases">
        <authorList>
            <person name="Liu Y."/>
            <person name="Hou J."/>
            <person name="Li T.-Q."/>
            <person name="Guan C.-H."/>
            <person name="Wu X."/>
            <person name="Wu H.-Z."/>
            <person name="Ling F."/>
            <person name="Zhang R."/>
            <person name="Shi X.-G."/>
            <person name="Ren J.-P."/>
            <person name="Chen E.-F."/>
            <person name="Sun J.-M."/>
        </authorList>
    </citation>
    <scope>NUCLEOTIDE SEQUENCE</scope>
    <source>
        <strain evidence="2">Adult_tree_wgs_1</strain>
        <tissue evidence="2">Leaves</tissue>
    </source>
</reference>
<dbReference type="EMBL" id="WJXA01000003">
    <property type="protein sequence ID" value="KAF7148186.1"/>
    <property type="molecule type" value="Genomic_DNA"/>
</dbReference>
<keyword evidence="3" id="KW-1185">Reference proteome</keyword>
<dbReference type="GO" id="GO:0003723">
    <property type="term" value="F:RNA binding"/>
    <property type="evidence" value="ECO:0007669"/>
    <property type="project" value="InterPro"/>
</dbReference>
<dbReference type="Gene3D" id="1.25.40.10">
    <property type="entry name" value="Tetratricopeptide repeat domain"/>
    <property type="match status" value="1"/>
</dbReference>
<protein>
    <recommendedName>
        <fullName evidence="4">Pentatricopeptide repeat-containing protein</fullName>
    </recommendedName>
</protein>
<dbReference type="PANTHER" id="PTHR47926">
    <property type="entry name" value="PENTATRICOPEPTIDE REPEAT-CONTAINING PROTEIN"/>
    <property type="match status" value="1"/>
</dbReference>
<dbReference type="Pfam" id="PF01535">
    <property type="entry name" value="PPR"/>
    <property type="match status" value="1"/>
</dbReference>
<evidence type="ECO:0000313" key="3">
    <source>
        <dbReference type="Proteomes" id="UP000626092"/>
    </source>
</evidence>
<dbReference type="NCBIfam" id="TIGR00756">
    <property type="entry name" value="PPR"/>
    <property type="match status" value="1"/>
</dbReference>